<dbReference type="PANTHER" id="PTHR30537">
    <property type="entry name" value="HTH-TYPE TRANSCRIPTIONAL REGULATOR"/>
    <property type="match status" value="1"/>
</dbReference>
<evidence type="ECO:0000313" key="7">
    <source>
        <dbReference type="EMBL" id="WDA11821.1"/>
    </source>
</evidence>
<dbReference type="Pfam" id="PF03466">
    <property type="entry name" value="LysR_substrate"/>
    <property type="match status" value="1"/>
</dbReference>
<comment type="similarity">
    <text evidence="1">Belongs to the LysR transcriptional regulatory family.</text>
</comment>
<keyword evidence="3" id="KW-0238">DNA-binding</keyword>
<dbReference type="EMBL" id="CP117466">
    <property type="protein sequence ID" value="WDA11821.1"/>
    <property type="molecule type" value="Genomic_DNA"/>
</dbReference>
<evidence type="ECO:0000256" key="2">
    <source>
        <dbReference type="ARBA" id="ARBA00023015"/>
    </source>
</evidence>
<dbReference type="InterPro" id="IPR036390">
    <property type="entry name" value="WH_DNA-bd_sf"/>
</dbReference>
<name>A0ABY7UPF2_9RHOB</name>
<dbReference type="RefSeq" id="WP_273742982.1">
    <property type="nucleotide sequence ID" value="NZ_CP117466.1"/>
</dbReference>
<dbReference type="PROSITE" id="PS50931">
    <property type="entry name" value="HTH_LYSR"/>
    <property type="match status" value="1"/>
</dbReference>
<evidence type="ECO:0000259" key="6">
    <source>
        <dbReference type="PROSITE" id="PS50931"/>
    </source>
</evidence>
<keyword evidence="4" id="KW-0804">Transcription</keyword>
<dbReference type="InterPro" id="IPR000847">
    <property type="entry name" value="LysR_HTH_N"/>
</dbReference>
<evidence type="ECO:0000313" key="8">
    <source>
        <dbReference type="Proteomes" id="UP001216899"/>
    </source>
</evidence>
<feature type="domain" description="HTH lysR-type" evidence="6">
    <location>
        <begin position="6"/>
        <end position="63"/>
    </location>
</feature>
<dbReference type="Pfam" id="PF00126">
    <property type="entry name" value="HTH_1"/>
    <property type="match status" value="1"/>
</dbReference>
<gene>
    <name evidence="7" type="ORF">PRL19_10990</name>
</gene>
<dbReference type="SUPFAM" id="SSF46785">
    <property type="entry name" value="Winged helix' DNA-binding domain"/>
    <property type="match status" value="1"/>
</dbReference>
<evidence type="ECO:0000256" key="4">
    <source>
        <dbReference type="ARBA" id="ARBA00023163"/>
    </source>
</evidence>
<dbReference type="PANTHER" id="PTHR30537:SF5">
    <property type="entry name" value="HTH-TYPE TRANSCRIPTIONAL ACTIVATOR TTDR-RELATED"/>
    <property type="match status" value="1"/>
</dbReference>
<dbReference type="Gene3D" id="3.40.190.290">
    <property type="match status" value="1"/>
</dbReference>
<keyword evidence="2" id="KW-0805">Transcription regulation</keyword>
<dbReference type="InterPro" id="IPR005119">
    <property type="entry name" value="LysR_subst-bd"/>
</dbReference>
<dbReference type="InterPro" id="IPR036388">
    <property type="entry name" value="WH-like_DNA-bd_sf"/>
</dbReference>
<dbReference type="InterPro" id="IPR058163">
    <property type="entry name" value="LysR-type_TF_proteobact-type"/>
</dbReference>
<keyword evidence="8" id="KW-1185">Reference proteome</keyword>
<evidence type="ECO:0000256" key="5">
    <source>
        <dbReference type="SAM" id="MobiDB-lite"/>
    </source>
</evidence>
<dbReference type="Gene3D" id="1.10.10.10">
    <property type="entry name" value="Winged helix-like DNA-binding domain superfamily/Winged helix DNA-binding domain"/>
    <property type="match status" value="1"/>
</dbReference>
<organism evidence="7 8">
    <name type="scientific">Paracoccus marcusii</name>
    <dbReference type="NCBI Taxonomy" id="59779"/>
    <lineage>
        <taxon>Bacteria</taxon>
        <taxon>Pseudomonadati</taxon>
        <taxon>Pseudomonadota</taxon>
        <taxon>Alphaproteobacteria</taxon>
        <taxon>Rhodobacterales</taxon>
        <taxon>Paracoccaceae</taxon>
        <taxon>Paracoccus</taxon>
    </lineage>
</organism>
<evidence type="ECO:0000256" key="1">
    <source>
        <dbReference type="ARBA" id="ARBA00009437"/>
    </source>
</evidence>
<dbReference type="CDD" id="cd08422">
    <property type="entry name" value="PBP2_CrgA_like"/>
    <property type="match status" value="1"/>
</dbReference>
<protein>
    <submittedName>
        <fullName evidence="7">LysR family transcriptional regulator</fullName>
    </submittedName>
</protein>
<proteinExistence type="inferred from homology"/>
<sequence length="319" mass="34526">MAHDLPQTADLAAFIAVIEDGGFAEAGRRLGVAPSTLSRTVTRLEARLKVTLLRRSTRGIELTPEGRDLLEAAREIVARTEALSDLATGARAPRGPLRINAPVPFVLHVIAPRLAKFHARYPEIGLTVDMTDSIVDLIDAHADVAIRFGPLPDSDLLHRPLGRAEWRLVAAPDYLARAGHPERPADLGALEQVRFSSPAHINDLRFHSMAGPISPRISVTAANGEAVRQFVLGGMGIARFSDFMIDADIASGRAVELFPGQLDITPLAVCALYLTRTSGLRRLAVFLDWLTDVMENPSARNEVAQSSVHPTGALRANDR</sequence>
<accession>A0ABY7UPF2</accession>
<dbReference type="SUPFAM" id="SSF53850">
    <property type="entry name" value="Periplasmic binding protein-like II"/>
    <property type="match status" value="1"/>
</dbReference>
<evidence type="ECO:0000256" key="3">
    <source>
        <dbReference type="ARBA" id="ARBA00023125"/>
    </source>
</evidence>
<feature type="region of interest" description="Disordered" evidence="5">
    <location>
        <begin position="300"/>
        <end position="319"/>
    </location>
</feature>
<reference evidence="7 8" key="1">
    <citation type="submission" date="2023-02" db="EMBL/GenBank/DDBJ databases">
        <title>Whole genome sequenc of Paracoccus marcusii MBLB0836.</title>
        <authorList>
            <person name="Seo M.-J."/>
            <person name="Cho E.-S."/>
            <person name="Hwang C.Y."/>
        </authorList>
    </citation>
    <scope>NUCLEOTIDE SEQUENCE [LARGE SCALE GENOMIC DNA]</scope>
    <source>
        <strain evidence="7 8">MBLB0836</strain>
    </source>
</reference>
<dbReference type="Proteomes" id="UP001216899">
    <property type="component" value="Chromosome"/>
</dbReference>